<protein>
    <submittedName>
        <fullName evidence="7">SH3 domain-containing kinase-binding protein 1</fullName>
    </submittedName>
</protein>
<evidence type="ECO:0000256" key="4">
    <source>
        <dbReference type="SAM" id="Phobius"/>
    </source>
</evidence>
<dbReference type="OrthoDB" id="167398at2759"/>
<keyword evidence="7" id="KW-0808">Transferase</keyword>
<dbReference type="PRINTS" id="PR00452">
    <property type="entry name" value="SH3DOMAIN"/>
</dbReference>
<dbReference type="InterPro" id="IPR001452">
    <property type="entry name" value="SH3_domain"/>
</dbReference>
<gene>
    <name evidence="7" type="ORF">FCC1311_023872</name>
</gene>
<dbReference type="AlphaFoldDB" id="A0A2R5G559"/>
<dbReference type="PANTHER" id="PTHR35170:SF1">
    <property type="entry name" value="PROTEIN DD3-3"/>
    <property type="match status" value="1"/>
</dbReference>
<evidence type="ECO:0000256" key="5">
    <source>
        <dbReference type="SAM" id="SignalP"/>
    </source>
</evidence>
<keyword evidence="1 2" id="KW-0728">SH3 domain</keyword>
<dbReference type="EMBL" id="BEYU01000019">
    <property type="protein sequence ID" value="GBG26167.1"/>
    <property type="molecule type" value="Genomic_DNA"/>
</dbReference>
<dbReference type="PROSITE" id="PS50002">
    <property type="entry name" value="SH3"/>
    <property type="match status" value="1"/>
</dbReference>
<dbReference type="SUPFAM" id="SSF50044">
    <property type="entry name" value="SH3-domain"/>
    <property type="match status" value="1"/>
</dbReference>
<keyword evidence="8" id="KW-1185">Reference proteome</keyword>
<comment type="caution">
    <text evidence="7">The sequence shown here is derived from an EMBL/GenBank/DDBJ whole genome shotgun (WGS) entry which is preliminary data.</text>
</comment>
<evidence type="ECO:0000313" key="8">
    <source>
        <dbReference type="Proteomes" id="UP000241890"/>
    </source>
</evidence>
<reference evidence="7 8" key="1">
    <citation type="submission" date="2017-12" db="EMBL/GenBank/DDBJ databases">
        <title>Sequencing, de novo assembly and annotation of complete genome of a new Thraustochytrid species, strain FCC1311.</title>
        <authorList>
            <person name="Sedici K."/>
            <person name="Godart F."/>
            <person name="Aiese Cigliano R."/>
            <person name="Sanseverino W."/>
            <person name="Barakat M."/>
            <person name="Ortet P."/>
            <person name="Marechal E."/>
            <person name="Cagnac O."/>
            <person name="Amato A."/>
        </authorList>
    </citation>
    <scope>NUCLEOTIDE SEQUENCE [LARGE SCALE GENOMIC DNA]</scope>
</reference>
<evidence type="ECO:0000256" key="1">
    <source>
        <dbReference type="ARBA" id="ARBA00022443"/>
    </source>
</evidence>
<keyword evidence="4" id="KW-0812">Transmembrane</keyword>
<dbReference type="CDD" id="cd00174">
    <property type="entry name" value="SH3"/>
    <property type="match status" value="1"/>
</dbReference>
<dbReference type="PRINTS" id="PR00499">
    <property type="entry name" value="P67PHOX"/>
</dbReference>
<accession>A0A2R5G559</accession>
<dbReference type="GO" id="GO:0016301">
    <property type="term" value="F:kinase activity"/>
    <property type="evidence" value="ECO:0007669"/>
    <property type="project" value="UniProtKB-KW"/>
</dbReference>
<dbReference type="Pfam" id="PF14604">
    <property type="entry name" value="SH3_9"/>
    <property type="match status" value="1"/>
</dbReference>
<keyword evidence="4" id="KW-0472">Membrane</keyword>
<dbReference type="InterPro" id="IPR053320">
    <property type="entry name" value="Protein_DD3-3_O-glyco"/>
</dbReference>
<organism evidence="7 8">
    <name type="scientific">Hondaea fermentalgiana</name>
    <dbReference type="NCBI Taxonomy" id="2315210"/>
    <lineage>
        <taxon>Eukaryota</taxon>
        <taxon>Sar</taxon>
        <taxon>Stramenopiles</taxon>
        <taxon>Bigyra</taxon>
        <taxon>Labyrinthulomycetes</taxon>
        <taxon>Thraustochytrida</taxon>
        <taxon>Thraustochytriidae</taxon>
        <taxon>Hondaea</taxon>
    </lineage>
</organism>
<keyword evidence="5" id="KW-0732">Signal</keyword>
<feature type="signal peptide" evidence="5">
    <location>
        <begin position="1"/>
        <end position="25"/>
    </location>
</feature>
<dbReference type="Gene3D" id="2.30.30.40">
    <property type="entry name" value="SH3 Domains"/>
    <property type="match status" value="1"/>
</dbReference>
<evidence type="ECO:0000313" key="7">
    <source>
        <dbReference type="EMBL" id="GBG26167.1"/>
    </source>
</evidence>
<feature type="region of interest" description="Disordered" evidence="3">
    <location>
        <begin position="532"/>
        <end position="561"/>
    </location>
</feature>
<feature type="chain" id="PRO_5015336047" evidence="5">
    <location>
        <begin position="26"/>
        <end position="829"/>
    </location>
</feature>
<dbReference type="InterPro" id="IPR036028">
    <property type="entry name" value="SH3-like_dom_sf"/>
</dbReference>
<keyword evidence="4" id="KW-1133">Transmembrane helix</keyword>
<dbReference type="Proteomes" id="UP000241890">
    <property type="component" value="Unassembled WGS sequence"/>
</dbReference>
<evidence type="ECO:0000256" key="2">
    <source>
        <dbReference type="PROSITE-ProRule" id="PRU00192"/>
    </source>
</evidence>
<feature type="transmembrane region" description="Helical" evidence="4">
    <location>
        <begin position="685"/>
        <end position="705"/>
    </location>
</feature>
<name>A0A2R5G559_9STRA</name>
<evidence type="ECO:0000256" key="3">
    <source>
        <dbReference type="SAM" id="MobiDB-lite"/>
    </source>
</evidence>
<sequence>MAMKTSLAVLLAVLALSQGPVEVRGDIYMHNPRGSNNRNCEINNANTGNANRLFDSENNNAGGYNCPRAMPFSCYELVDDATALEECQTTNYNITDEEAKAQLDSDGNVITEGAVNTDRMYYFSGSKIPIEWTVQHGLGPNAELHSQIVIQYACEDTLSDNCGISADSADDVCKSPFYPDSSISSTCSLRDGTPIAIKSLLDTNLNVRAQTTIPTSADAQDDMRYGRHETLNYYQQCLLRERNKGLWTSDQSVSNNKGAMADRQNPNDNRYGLECVEESHYWPYWHWSPWKDVAVLTEDESKCDYFRSESQNVKPRGRCACPSGECTSASSQPNNERACIAEEGTWCTDPSHGIDPPECVVADFNRQNHLGNVGGSTSANRYVWTVPHVDQRTTCVLRVRYNISTADGITAGLEASVDGTAAYNVGDPNPIYDNDANEDKTYIAVNGLSSAASLSYTMNTEQIGRTFQDRSYVFDIVPASEAGDECEDRTIYNLNVRGKRGNIVQTYPAVEYDFVPADLTVTDDDCVHVQWTGSDYNPDRGGNDGEGGPRNALNTGQTTADRSNMVPMVNAGENFAMDDVSSMKMFDISTDQWARLLFLDQEYANPEKCYTFAQLEEKYTSRTDREESFYNCAKLSGAKTPYFDLGAVRTGEVGTYHYMSTRNNNFSNRGQKGHITVVAGGLHPGAIAAIAIASVGFAALLFVGFRRHRRGLPLLPSFRGSSRNLTVASSPSAPASSPRVADAQGPGFVAGMTAGAAAFGSRIFGGGAAGASAGDGYVVASYQHVAQEPGELSFSKGDRIRVINRDTSGWWEGEANGQRGVFPANYVRK</sequence>
<proteinExistence type="predicted"/>
<dbReference type="PANTHER" id="PTHR35170">
    <property type="entry name" value="PROTEIN DD3-3"/>
    <property type="match status" value="1"/>
</dbReference>
<dbReference type="FunFam" id="2.30.30.40:FF:000072">
    <property type="entry name" value="Unconventional Myosin IB"/>
    <property type="match status" value="1"/>
</dbReference>
<dbReference type="SMART" id="SM00326">
    <property type="entry name" value="SH3"/>
    <property type="match status" value="1"/>
</dbReference>
<keyword evidence="7" id="KW-0418">Kinase</keyword>
<feature type="domain" description="SH3" evidence="6">
    <location>
        <begin position="773"/>
        <end position="829"/>
    </location>
</feature>
<evidence type="ECO:0000259" key="6">
    <source>
        <dbReference type="PROSITE" id="PS50002"/>
    </source>
</evidence>
<feature type="compositionally biased region" description="Polar residues" evidence="3">
    <location>
        <begin position="552"/>
        <end position="561"/>
    </location>
</feature>
<dbReference type="InParanoid" id="A0A2R5G559"/>